<protein>
    <submittedName>
        <fullName evidence="2">Uncharacterized protein</fullName>
    </submittedName>
</protein>
<feature type="transmembrane region" description="Helical" evidence="1">
    <location>
        <begin position="6"/>
        <end position="29"/>
    </location>
</feature>
<keyword evidence="1" id="KW-0812">Transmembrane</keyword>
<sequence length="131" mass="14469">TGNLTSIRTTILSFLYLATILGLVVAVSYSKVVLLSSIHITVDTGVTASSVFEGGKGRPDFRHGRGGVPLVLSSHPSTGEDHLILHRRRHRKSRHPRQQGEPHLLLILVDGRERQPISKETDKWTSGMCRV</sequence>
<dbReference type="EMBL" id="JAGKQM010000001">
    <property type="protein sequence ID" value="KAH0942074.1"/>
    <property type="molecule type" value="Genomic_DNA"/>
</dbReference>
<gene>
    <name evidence="2" type="ORF">HID58_001711</name>
</gene>
<keyword evidence="1" id="KW-0472">Membrane</keyword>
<reference evidence="2 3" key="1">
    <citation type="submission" date="2021-05" db="EMBL/GenBank/DDBJ databases">
        <title>Genome Assembly of Synthetic Allotetraploid Brassica napus Reveals Homoeologous Exchanges between Subgenomes.</title>
        <authorList>
            <person name="Davis J.T."/>
        </authorList>
    </citation>
    <scope>NUCLEOTIDE SEQUENCE [LARGE SCALE GENOMIC DNA]</scope>
    <source>
        <strain evidence="3">cv. Da-Ae</strain>
        <tissue evidence="2">Seedling</tissue>
    </source>
</reference>
<evidence type="ECO:0000313" key="3">
    <source>
        <dbReference type="Proteomes" id="UP000824890"/>
    </source>
</evidence>
<accession>A0ABQ8EK68</accession>
<proteinExistence type="predicted"/>
<name>A0ABQ8EK68_BRANA</name>
<keyword evidence="3" id="KW-1185">Reference proteome</keyword>
<feature type="non-terminal residue" evidence="2">
    <location>
        <position position="1"/>
    </location>
</feature>
<evidence type="ECO:0000256" key="1">
    <source>
        <dbReference type="SAM" id="Phobius"/>
    </source>
</evidence>
<evidence type="ECO:0000313" key="2">
    <source>
        <dbReference type="EMBL" id="KAH0942074.1"/>
    </source>
</evidence>
<comment type="caution">
    <text evidence="2">The sequence shown here is derived from an EMBL/GenBank/DDBJ whole genome shotgun (WGS) entry which is preliminary data.</text>
</comment>
<keyword evidence="1" id="KW-1133">Transmembrane helix</keyword>
<dbReference type="Proteomes" id="UP000824890">
    <property type="component" value="Unassembled WGS sequence"/>
</dbReference>
<organism evidence="2 3">
    <name type="scientific">Brassica napus</name>
    <name type="common">Rape</name>
    <dbReference type="NCBI Taxonomy" id="3708"/>
    <lineage>
        <taxon>Eukaryota</taxon>
        <taxon>Viridiplantae</taxon>
        <taxon>Streptophyta</taxon>
        <taxon>Embryophyta</taxon>
        <taxon>Tracheophyta</taxon>
        <taxon>Spermatophyta</taxon>
        <taxon>Magnoliopsida</taxon>
        <taxon>eudicotyledons</taxon>
        <taxon>Gunneridae</taxon>
        <taxon>Pentapetalae</taxon>
        <taxon>rosids</taxon>
        <taxon>malvids</taxon>
        <taxon>Brassicales</taxon>
        <taxon>Brassicaceae</taxon>
        <taxon>Brassiceae</taxon>
        <taxon>Brassica</taxon>
    </lineage>
</organism>